<keyword evidence="2" id="KW-1185">Reference proteome</keyword>
<name>A0ABT3TU13_9ACTN</name>
<dbReference type="EMBL" id="JAPHNL010000057">
    <property type="protein sequence ID" value="MCX3059575.1"/>
    <property type="molecule type" value="Genomic_DNA"/>
</dbReference>
<comment type="caution">
    <text evidence="1">The sequence shown here is derived from an EMBL/GenBank/DDBJ whole genome shotgun (WGS) entry which is preliminary data.</text>
</comment>
<evidence type="ECO:0000313" key="2">
    <source>
        <dbReference type="Proteomes" id="UP001163064"/>
    </source>
</evidence>
<dbReference type="RefSeq" id="WP_266597488.1">
    <property type="nucleotide sequence ID" value="NZ_JAPHNL010000057.1"/>
</dbReference>
<protein>
    <submittedName>
        <fullName evidence="1">Uncharacterized protein</fullName>
    </submittedName>
</protein>
<accession>A0ABT3TU13</accession>
<sequence>MSARAAIRESLLIRYQDAPNPGLVARVIAMNARSEELREAADALNHGGFQMPADLLRQMAADPHACRTVDGSALVLPIFRASRESITFGLYLTAAPARAHCEAYVRREQPTASLDWIEDEEDGVAELVATIDGIEWMTGYVVRRLKVAAAYDEDGDE</sequence>
<evidence type="ECO:0000313" key="1">
    <source>
        <dbReference type="EMBL" id="MCX3059575.1"/>
    </source>
</evidence>
<gene>
    <name evidence="1" type="ORF">OFY01_07290</name>
</gene>
<proteinExistence type="predicted"/>
<dbReference type="Proteomes" id="UP001163064">
    <property type="component" value="Unassembled WGS sequence"/>
</dbReference>
<organism evidence="1 2">
    <name type="scientific">Streptomyces beihaiensis</name>
    <dbReference type="NCBI Taxonomy" id="2984495"/>
    <lineage>
        <taxon>Bacteria</taxon>
        <taxon>Bacillati</taxon>
        <taxon>Actinomycetota</taxon>
        <taxon>Actinomycetes</taxon>
        <taxon>Kitasatosporales</taxon>
        <taxon>Streptomycetaceae</taxon>
        <taxon>Streptomyces</taxon>
    </lineage>
</organism>
<reference evidence="1" key="1">
    <citation type="submission" date="2022-10" db="EMBL/GenBank/DDBJ databases">
        <title>Streptomyces beihaiensis sp. nov., a chitin degrading actinobacterium, isolated from shrimp pond soil.</title>
        <authorList>
            <person name="Xie J."/>
            <person name="Shen N."/>
        </authorList>
    </citation>
    <scope>NUCLEOTIDE SEQUENCE</scope>
    <source>
        <strain evidence="1">GXMU-J5</strain>
    </source>
</reference>